<gene>
    <name evidence="14" type="ORF">CCACVL1_20112</name>
</gene>
<feature type="domain" description="HAT C-terminal dimerisation" evidence="12">
    <location>
        <begin position="543"/>
        <end position="627"/>
    </location>
</feature>
<dbReference type="Gramene" id="OMO68040">
    <property type="protein sequence ID" value="OMO68040"/>
    <property type="gene ID" value="CCACVL1_20112"/>
</dbReference>
<dbReference type="OrthoDB" id="1001213at2759"/>
<dbReference type="InterPro" id="IPR036236">
    <property type="entry name" value="Znf_C2H2_sf"/>
</dbReference>
<evidence type="ECO:0000313" key="15">
    <source>
        <dbReference type="Proteomes" id="UP000188268"/>
    </source>
</evidence>
<dbReference type="PANTHER" id="PTHR46481:SF10">
    <property type="entry name" value="ZINC FINGER BED DOMAIN-CONTAINING PROTEIN 39"/>
    <property type="match status" value="1"/>
</dbReference>
<dbReference type="PANTHER" id="PTHR46481">
    <property type="entry name" value="ZINC FINGER BED DOMAIN-CONTAINING PROTEIN 4"/>
    <property type="match status" value="1"/>
</dbReference>
<dbReference type="OMA" id="HGHNTEA"/>
<keyword evidence="9" id="KW-0539">Nucleus</keyword>
<proteinExistence type="predicted"/>
<accession>A0A1R3HCI4</accession>
<evidence type="ECO:0000259" key="12">
    <source>
        <dbReference type="Pfam" id="PF05699"/>
    </source>
</evidence>
<comment type="caution">
    <text evidence="14">The sequence shown here is derived from an EMBL/GenBank/DDBJ whole genome shotgun (WGS) entry which is preliminary data.</text>
</comment>
<dbReference type="SUPFAM" id="SSF57667">
    <property type="entry name" value="beta-beta-alpha zinc fingers"/>
    <property type="match status" value="1"/>
</dbReference>
<protein>
    <submittedName>
        <fullName evidence="14">Putative Zinc finger, BED-type</fullName>
    </submittedName>
</protein>
<keyword evidence="4" id="KW-0863">Zinc-finger</keyword>
<feature type="domain" description="hAT-like transposase RNase-H fold" evidence="13">
    <location>
        <begin position="391"/>
        <end position="491"/>
    </location>
</feature>
<evidence type="ECO:0000256" key="1">
    <source>
        <dbReference type="ARBA" id="ARBA00004123"/>
    </source>
</evidence>
<dbReference type="Proteomes" id="UP000188268">
    <property type="component" value="Unassembled WGS sequence"/>
</dbReference>
<dbReference type="GO" id="GO:0046983">
    <property type="term" value="F:protein dimerization activity"/>
    <property type="evidence" value="ECO:0007669"/>
    <property type="project" value="InterPro"/>
</dbReference>
<feature type="domain" description="BED-type" evidence="11">
    <location>
        <begin position="58"/>
        <end position="100"/>
    </location>
</feature>
<dbReference type="SMART" id="SM00614">
    <property type="entry name" value="ZnF_BED"/>
    <property type="match status" value="1"/>
</dbReference>
<keyword evidence="15" id="KW-1185">Reference proteome</keyword>
<dbReference type="GO" id="GO:0009791">
    <property type="term" value="P:post-embryonic development"/>
    <property type="evidence" value="ECO:0007669"/>
    <property type="project" value="UniProtKB-ARBA"/>
</dbReference>
<comment type="subcellular location">
    <subcellularLocation>
        <location evidence="1">Nucleus</location>
    </subcellularLocation>
</comment>
<dbReference type="GO" id="GO:0003677">
    <property type="term" value="F:DNA binding"/>
    <property type="evidence" value="ECO:0007669"/>
    <property type="project" value="UniProtKB-KW"/>
</dbReference>
<evidence type="ECO:0000256" key="6">
    <source>
        <dbReference type="ARBA" id="ARBA00023015"/>
    </source>
</evidence>
<evidence type="ECO:0000256" key="2">
    <source>
        <dbReference type="ARBA" id="ARBA00011738"/>
    </source>
</evidence>
<keyword evidence="5" id="KW-0862">Zinc</keyword>
<feature type="region of interest" description="Disordered" evidence="10">
    <location>
        <begin position="499"/>
        <end position="521"/>
    </location>
</feature>
<dbReference type="AlphaFoldDB" id="A0A1R3HCI4"/>
<dbReference type="InterPro" id="IPR003656">
    <property type="entry name" value="Znf_BED"/>
</dbReference>
<dbReference type="SUPFAM" id="SSF53098">
    <property type="entry name" value="Ribonuclease H-like"/>
    <property type="match status" value="1"/>
</dbReference>
<dbReference type="InterPro" id="IPR025525">
    <property type="entry name" value="hAT-like_transposase_RNase-H"/>
</dbReference>
<evidence type="ECO:0000256" key="9">
    <source>
        <dbReference type="ARBA" id="ARBA00023242"/>
    </source>
</evidence>
<dbReference type="InterPro" id="IPR008906">
    <property type="entry name" value="HATC_C_dom"/>
</dbReference>
<sequence length="686" mass="78106">MSSSTPNVTSTPHQPGIGSSTNQDQATEETNPANTDPVAEGLDEERVPENKRAKTSTVWSEFKDVTSNGTDFGQCIHCKKQIKKNKSRSTTQFKRHLETCVRRQIFQNQQRTISLQPKDLGSGGGIQFQPALTNGKFDMAKMREAAAHWILMHEHPFSIMEEEGFNMMQKRGMPQWEKVSRVTIKKDSHFIDSNWRLQKCIISFVHIPPPRRGVEIADCFYKCLQEWGIENKVYTISVDNATSNDVAIRNLKDTFSRTKKLLCGGKLFHVRCCAHILNLMVQDGLSEISNMIDSIHESVRFINHSEARLRSFAAIVQQLQLPERKLILDCKTRWNSTFEMLSTAIKFKDVFPRYQDREPSYNCRPAPGDWVKVEKICEILEVFNAVTKIISGSDYPTSNLFLNEVHRVKVLLDKNMNNENEFIRAMVSRMKSKFDKYWGECNLLMFIAAILDPRCKIMAVEYCLNRMYSEQEARANMAQIRDALYEIYEDYVSEHQHGDEHSAETNVLDHGSSGGNSTDSTSGWSEILTYVKSKGSGPPQESDLDAYLSEGCFIYSGDPAEFNALEWWKANSLRYRILSKVARDILAIPITTVASEAAFSAGSRVIDTYRASLAPETVQALLCGGDWCRNLHGVKKKNKVKFRAQFELIDRALSRVLENSNIFVYYRAYRSSSSNSIRVSSRARSP</sequence>
<evidence type="ECO:0000259" key="13">
    <source>
        <dbReference type="Pfam" id="PF14372"/>
    </source>
</evidence>
<evidence type="ECO:0000256" key="4">
    <source>
        <dbReference type="ARBA" id="ARBA00022771"/>
    </source>
</evidence>
<comment type="subunit">
    <text evidence="2">Homodimer.</text>
</comment>
<dbReference type="InterPro" id="IPR052035">
    <property type="entry name" value="ZnF_BED_domain_contain"/>
</dbReference>
<reference evidence="14 15" key="1">
    <citation type="submission" date="2013-09" db="EMBL/GenBank/DDBJ databases">
        <title>Corchorus capsularis genome sequencing.</title>
        <authorList>
            <person name="Alam M."/>
            <person name="Haque M.S."/>
            <person name="Islam M.S."/>
            <person name="Emdad E.M."/>
            <person name="Islam M.M."/>
            <person name="Ahmed B."/>
            <person name="Halim A."/>
            <person name="Hossen Q.M.M."/>
            <person name="Hossain M.Z."/>
            <person name="Ahmed R."/>
            <person name="Khan M.M."/>
            <person name="Islam R."/>
            <person name="Rashid M.M."/>
            <person name="Khan S.A."/>
            <person name="Rahman M.S."/>
            <person name="Alam M."/>
        </authorList>
    </citation>
    <scope>NUCLEOTIDE SEQUENCE [LARGE SCALE GENOMIC DNA]</scope>
    <source>
        <strain evidence="15">cv. CVL-1</strain>
        <tissue evidence="14">Whole seedling</tissue>
    </source>
</reference>
<feature type="region of interest" description="Disordered" evidence="10">
    <location>
        <begin position="1"/>
        <end position="58"/>
    </location>
</feature>
<evidence type="ECO:0000256" key="7">
    <source>
        <dbReference type="ARBA" id="ARBA00023125"/>
    </source>
</evidence>
<evidence type="ECO:0000259" key="11">
    <source>
        <dbReference type="Pfam" id="PF02892"/>
    </source>
</evidence>
<dbReference type="Pfam" id="PF05699">
    <property type="entry name" value="Dimer_Tnp_hAT"/>
    <property type="match status" value="1"/>
</dbReference>
<dbReference type="InterPro" id="IPR012337">
    <property type="entry name" value="RNaseH-like_sf"/>
</dbReference>
<evidence type="ECO:0000256" key="5">
    <source>
        <dbReference type="ARBA" id="ARBA00022833"/>
    </source>
</evidence>
<keyword evidence="7" id="KW-0238">DNA-binding</keyword>
<name>A0A1R3HCI4_COCAP</name>
<evidence type="ECO:0000256" key="3">
    <source>
        <dbReference type="ARBA" id="ARBA00022723"/>
    </source>
</evidence>
<keyword evidence="3" id="KW-0479">Metal-binding</keyword>
<dbReference type="EMBL" id="AWWV01012279">
    <property type="protein sequence ID" value="OMO68040.1"/>
    <property type="molecule type" value="Genomic_DNA"/>
</dbReference>
<evidence type="ECO:0000256" key="8">
    <source>
        <dbReference type="ARBA" id="ARBA00023163"/>
    </source>
</evidence>
<keyword evidence="6" id="KW-0805">Transcription regulation</keyword>
<keyword evidence="8" id="KW-0804">Transcription</keyword>
<organism evidence="14 15">
    <name type="scientific">Corchorus capsularis</name>
    <name type="common">Jute</name>
    <dbReference type="NCBI Taxonomy" id="210143"/>
    <lineage>
        <taxon>Eukaryota</taxon>
        <taxon>Viridiplantae</taxon>
        <taxon>Streptophyta</taxon>
        <taxon>Embryophyta</taxon>
        <taxon>Tracheophyta</taxon>
        <taxon>Spermatophyta</taxon>
        <taxon>Magnoliopsida</taxon>
        <taxon>eudicotyledons</taxon>
        <taxon>Gunneridae</taxon>
        <taxon>Pentapetalae</taxon>
        <taxon>rosids</taxon>
        <taxon>malvids</taxon>
        <taxon>Malvales</taxon>
        <taxon>Malvaceae</taxon>
        <taxon>Grewioideae</taxon>
        <taxon>Apeibeae</taxon>
        <taxon>Corchorus</taxon>
    </lineage>
</organism>
<feature type="compositionally biased region" description="Polar residues" evidence="10">
    <location>
        <begin position="1"/>
        <end position="34"/>
    </location>
</feature>
<dbReference type="GO" id="GO:0005634">
    <property type="term" value="C:nucleus"/>
    <property type="evidence" value="ECO:0007669"/>
    <property type="project" value="UniProtKB-SubCell"/>
</dbReference>
<dbReference type="Pfam" id="PF02892">
    <property type="entry name" value="zf-BED"/>
    <property type="match status" value="1"/>
</dbReference>
<evidence type="ECO:0000256" key="10">
    <source>
        <dbReference type="SAM" id="MobiDB-lite"/>
    </source>
</evidence>
<evidence type="ECO:0000313" key="14">
    <source>
        <dbReference type="EMBL" id="OMO68040.1"/>
    </source>
</evidence>
<dbReference type="Pfam" id="PF14372">
    <property type="entry name" value="hAT-like_RNase-H"/>
    <property type="match status" value="1"/>
</dbReference>
<dbReference type="GO" id="GO:0008270">
    <property type="term" value="F:zinc ion binding"/>
    <property type="evidence" value="ECO:0007669"/>
    <property type="project" value="UniProtKB-KW"/>
</dbReference>